<name>A0A9Q0YRG8_HOLLE</name>
<keyword evidence="3" id="KW-1185">Reference proteome</keyword>
<gene>
    <name evidence="2" type="ORF">HOLleu_32315</name>
</gene>
<dbReference type="Proteomes" id="UP001152320">
    <property type="component" value="Chromosome 16"/>
</dbReference>
<reference evidence="2" key="1">
    <citation type="submission" date="2021-10" db="EMBL/GenBank/DDBJ databases">
        <title>Tropical sea cucumber genome reveals ecological adaptation and Cuvierian tubules defense mechanism.</title>
        <authorList>
            <person name="Chen T."/>
        </authorList>
    </citation>
    <scope>NUCLEOTIDE SEQUENCE</scope>
    <source>
        <strain evidence="2">Nanhai2018</strain>
        <tissue evidence="2">Muscle</tissue>
    </source>
</reference>
<feature type="signal peptide" evidence="1">
    <location>
        <begin position="1"/>
        <end position="22"/>
    </location>
</feature>
<keyword evidence="1" id="KW-0732">Signal</keyword>
<protein>
    <recommendedName>
        <fullName evidence="4">Secreted protein</fullName>
    </recommendedName>
</protein>
<dbReference type="EMBL" id="JAIZAY010000016">
    <property type="protein sequence ID" value="KAJ8027232.1"/>
    <property type="molecule type" value="Genomic_DNA"/>
</dbReference>
<dbReference type="AlphaFoldDB" id="A0A9Q0YRG8"/>
<evidence type="ECO:0000256" key="1">
    <source>
        <dbReference type="SAM" id="SignalP"/>
    </source>
</evidence>
<evidence type="ECO:0000313" key="2">
    <source>
        <dbReference type="EMBL" id="KAJ8027232.1"/>
    </source>
</evidence>
<comment type="caution">
    <text evidence="2">The sequence shown here is derived from an EMBL/GenBank/DDBJ whole genome shotgun (WGS) entry which is preliminary data.</text>
</comment>
<evidence type="ECO:0008006" key="4">
    <source>
        <dbReference type="Google" id="ProtNLM"/>
    </source>
</evidence>
<organism evidence="2 3">
    <name type="scientific">Holothuria leucospilota</name>
    <name type="common">Black long sea cucumber</name>
    <name type="synonym">Mertensiothuria leucospilota</name>
    <dbReference type="NCBI Taxonomy" id="206669"/>
    <lineage>
        <taxon>Eukaryota</taxon>
        <taxon>Metazoa</taxon>
        <taxon>Echinodermata</taxon>
        <taxon>Eleutherozoa</taxon>
        <taxon>Echinozoa</taxon>
        <taxon>Holothuroidea</taxon>
        <taxon>Aspidochirotacea</taxon>
        <taxon>Aspidochirotida</taxon>
        <taxon>Holothuriidae</taxon>
        <taxon>Holothuria</taxon>
    </lineage>
</organism>
<proteinExistence type="predicted"/>
<evidence type="ECO:0000313" key="3">
    <source>
        <dbReference type="Proteomes" id="UP001152320"/>
    </source>
</evidence>
<sequence>MHRPCRLLITFYVYVPRSCVLAAVWAVGPSTCSNCETLLCAMMTIISRKMENSCIIHPEMHNFHWLLDSDLLRTKVNGPPYTHDLRDLTVMLCNAVLPLCPSKSRNPEAILSVTS</sequence>
<accession>A0A9Q0YRG8</accession>
<feature type="chain" id="PRO_5040466000" description="Secreted protein" evidence="1">
    <location>
        <begin position="23"/>
        <end position="115"/>
    </location>
</feature>